<proteinExistence type="predicted"/>
<dbReference type="Gene3D" id="2.60.40.1120">
    <property type="entry name" value="Carboxypeptidase-like, regulatory domain"/>
    <property type="match status" value="1"/>
</dbReference>
<sequence length="461" mass="50960">MKRFLPLAILIFIISCAKEEGNPLINPPGQAYRTQYNSMQVVGDFQGWNLNDFENTKMTLVADYQWEKIVYFNAPQDSIRFKFVANRDWNYAFGTQGPDTGLSGYAQPNCNGLGDHITAGPLRQAGYWKFQFNEKTLRYQITLVSTPRGKIYGVVAFADDTVPPYPEATVRVYKDTLQVAMVKSDTLNGKYEVKNLDDGTYKLFFQATGYNPESLTVTISGWNEVNAGTVVLTPSAVGEYAFADGPFVSITVDGSLSDWLSAAVMDTIGDSPWGLYGDLGALYVGHDAQNLYIGLHYAARDNAVIIYINVNNSDTTDGTLDGNSLDWFPRNFQFPDSTPAEFIIAKWASATPYGPYLRHITSDSTTQEVPSSDYSIADVPDTTDPTGRTRFMEVRIPYDVLYNLGQSRVLPFAKIRVVTVIAGGDHWNGPESLPENSGTNGSGTPTLLSNMFVEVIDRDGH</sequence>
<comment type="caution">
    <text evidence="2">The sequence shown here is derived from an EMBL/GenBank/DDBJ whole genome shotgun (WGS) entry which is preliminary data.</text>
</comment>
<dbReference type="Gene3D" id="2.60.40.3620">
    <property type="match status" value="1"/>
</dbReference>
<dbReference type="EMBL" id="DTGD01000062">
    <property type="protein sequence ID" value="HGB35561.1"/>
    <property type="molecule type" value="Genomic_DNA"/>
</dbReference>
<evidence type="ECO:0000313" key="2">
    <source>
        <dbReference type="EMBL" id="HGB35561.1"/>
    </source>
</evidence>
<dbReference type="GO" id="GO:0030246">
    <property type="term" value="F:carbohydrate binding"/>
    <property type="evidence" value="ECO:0007669"/>
    <property type="project" value="InterPro"/>
</dbReference>
<evidence type="ECO:0008006" key="3">
    <source>
        <dbReference type="Google" id="ProtNLM"/>
    </source>
</evidence>
<gene>
    <name evidence="2" type="ORF">ENV38_01475</name>
</gene>
<dbReference type="SUPFAM" id="SSF49452">
    <property type="entry name" value="Starch-binding domain-like"/>
    <property type="match status" value="1"/>
</dbReference>
<protein>
    <recommendedName>
        <fullName evidence="3">Carboxypeptidase regulatory-like domain-containing protein</fullName>
    </recommendedName>
</protein>
<dbReference type="AlphaFoldDB" id="A0A7V3NUV6"/>
<evidence type="ECO:0000256" key="1">
    <source>
        <dbReference type="SAM" id="MobiDB-lite"/>
    </source>
</evidence>
<dbReference type="InterPro" id="IPR013784">
    <property type="entry name" value="Carb-bd-like_fold"/>
</dbReference>
<organism evidence="2">
    <name type="scientific">candidate division WOR-3 bacterium</name>
    <dbReference type="NCBI Taxonomy" id="2052148"/>
    <lineage>
        <taxon>Bacteria</taxon>
        <taxon>Bacteria division WOR-3</taxon>
    </lineage>
</organism>
<name>A0A7V3NUV6_UNCW3</name>
<dbReference type="PROSITE" id="PS51257">
    <property type="entry name" value="PROKAR_LIPOPROTEIN"/>
    <property type="match status" value="1"/>
</dbReference>
<feature type="region of interest" description="Disordered" evidence="1">
    <location>
        <begin position="426"/>
        <end position="445"/>
    </location>
</feature>
<feature type="compositionally biased region" description="Polar residues" evidence="1">
    <location>
        <begin position="434"/>
        <end position="445"/>
    </location>
</feature>
<reference evidence="2" key="1">
    <citation type="journal article" date="2020" name="mSystems">
        <title>Genome- and Community-Level Interaction Insights into Carbon Utilization and Element Cycling Functions of Hydrothermarchaeota in Hydrothermal Sediment.</title>
        <authorList>
            <person name="Zhou Z."/>
            <person name="Liu Y."/>
            <person name="Xu W."/>
            <person name="Pan J."/>
            <person name="Luo Z.H."/>
            <person name="Li M."/>
        </authorList>
    </citation>
    <scope>NUCLEOTIDE SEQUENCE [LARGE SCALE GENOMIC DNA]</scope>
    <source>
        <strain evidence="2">SpSt-754</strain>
    </source>
</reference>
<accession>A0A7V3NUV6</accession>